<comment type="similarity">
    <text evidence="6">Belongs to the BI1 family.</text>
</comment>
<proteinExistence type="inferred from homology"/>
<dbReference type="EMBL" id="JBHSMS010000067">
    <property type="protein sequence ID" value="MFC5513317.1"/>
    <property type="molecule type" value="Genomic_DNA"/>
</dbReference>
<feature type="transmembrane region" description="Helical" evidence="6">
    <location>
        <begin position="144"/>
        <end position="162"/>
    </location>
</feature>
<feature type="transmembrane region" description="Helical" evidence="6">
    <location>
        <begin position="80"/>
        <end position="101"/>
    </location>
</feature>
<feature type="transmembrane region" description="Helical" evidence="6">
    <location>
        <begin position="198"/>
        <end position="221"/>
    </location>
</feature>
<dbReference type="PANTHER" id="PTHR23291:SF115">
    <property type="entry name" value="MODULATOR OF FTSH PROTEASE YCCA"/>
    <property type="match status" value="1"/>
</dbReference>
<keyword evidence="2" id="KW-1003">Cell membrane</keyword>
<evidence type="ECO:0000313" key="8">
    <source>
        <dbReference type="Proteomes" id="UP001596031"/>
    </source>
</evidence>
<name>A0ABW0PP83_9BURK</name>
<sequence length="228" mass="24353">MNPILQKQPAYDVAIGQVSRNKVLRNTFWLLALSMIPTVLGAFVGVSMNVALPGGFMGFILFMAIAFGFMYAIEKTKESAVGVFVLLGFTFFMGLMLTPLLRHTLGYSNGGSLIMTAFGGTAVVFAVMASIATTTKRNLSGMGSWLTAGAVVILLAIVANIFLQLPVLTIVISVLMIGVFSAFILYDVNRVVNGGETNYITATLAIYLDVFNVFTALLRLLGIVGGDD</sequence>
<dbReference type="RefSeq" id="WP_379725258.1">
    <property type="nucleotide sequence ID" value="NZ_JBHSMS010000067.1"/>
</dbReference>
<keyword evidence="8" id="KW-1185">Reference proteome</keyword>
<gene>
    <name evidence="7" type="ORF">ACFPOU_19655</name>
</gene>
<keyword evidence="5 6" id="KW-0472">Membrane</keyword>
<evidence type="ECO:0000256" key="2">
    <source>
        <dbReference type="ARBA" id="ARBA00022475"/>
    </source>
</evidence>
<comment type="caution">
    <text evidence="7">The sequence shown here is derived from an EMBL/GenBank/DDBJ whole genome shotgun (WGS) entry which is preliminary data.</text>
</comment>
<evidence type="ECO:0000313" key="7">
    <source>
        <dbReference type="EMBL" id="MFC5513317.1"/>
    </source>
</evidence>
<feature type="transmembrane region" description="Helical" evidence="6">
    <location>
        <begin position="168"/>
        <end position="186"/>
    </location>
</feature>
<evidence type="ECO:0000256" key="6">
    <source>
        <dbReference type="RuleBase" id="RU004379"/>
    </source>
</evidence>
<feature type="transmembrane region" description="Helical" evidence="6">
    <location>
        <begin position="54"/>
        <end position="73"/>
    </location>
</feature>
<evidence type="ECO:0000256" key="5">
    <source>
        <dbReference type="ARBA" id="ARBA00023136"/>
    </source>
</evidence>
<dbReference type="Pfam" id="PF01027">
    <property type="entry name" value="Bax1-I"/>
    <property type="match status" value="1"/>
</dbReference>
<feature type="transmembrane region" description="Helical" evidence="6">
    <location>
        <begin position="113"/>
        <end position="132"/>
    </location>
</feature>
<evidence type="ECO:0000256" key="1">
    <source>
        <dbReference type="ARBA" id="ARBA00004651"/>
    </source>
</evidence>
<accession>A0ABW0PP83</accession>
<dbReference type="PANTHER" id="PTHR23291">
    <property type="entry name" value="BAX INHIBITOR-RELATED"/>
    <property type="match status" value="1"/>
</dbReference>
<keyword evidence="4 6" id="KW-1133">Transmembrane helix</keyword>
<feature type="transmembrane region" description="Helical" evidence="6">
    <location>
        <begin position="28"/>
        <end position="48"/>
    </location>
</feature>
<evidence type="ECO:0000256" key="3">
    <source>
        <dbReference type="ARBA" id="ARBA00022692"/>
    </source>
</evidence>
<comment type="subcellular location">
    <subcellularLocation>
        <location evidence="1">Cell membrane</location>
        <topology evidence="1">Multi-pass membrane protein</topology>
    </subcellularLocation>
</comment>
<keyword evidence="3 6" id="KW-0812">Transmembrane</keyword>
<reference evidence="8" key="1">
    <citation type="journal article" date="2019" name="Int. J. Syst. Evol. Microbiol.">
        <title>The Global Catalogue of Microorganisms (GCM) 10K type strain sequencing project: providing services to taxonomists for standard genome sequencing and annotation.</title>
        <authorList>
            <consortium name="The Broad Institute Genomics Platform"/>
            <consortium name="The Broad Institute Genome Sequencing Center for Infectious Disease"/>
            <person name="Wu L."/>
            <person name="Ma J."/>
        </authorList>
    </citation>
    <scope>NUCLEOTIDE SEQUENCE [LARGE SCALE GENOMIC DNA]</scope>
    <source>
        <strain evidence="8">CCUG 38813</strain>
    </source>
</reference>
<dbReference type="InterPro" id="IPR006214">
    <property type="entry name" value="Bax_inhibitor_1-related"/>
</dbReference>
<protein>
    <submittedName>
        <fullName evidence="7">Bax inhibitor-1/YccA family protein</fullName>
    </submittedName>
</protein>
<dbReference type="Proteomes" id="UP001596031">
    <property type="component" value="Unassembled WGS sequence"/>
</dbReference>
<organism evidence="7 8">
    <name type="scientific">Massilia jejuensis</name>
    <dbReference type="NCBI Taxonomy" id="648894"/>
    <lineage>
        <taxon>Bacteria</taxon>
        <taxon>Pseudomonadati</taxon>
        <taxon>Pseudomonadota</taxon>
        <taxon>Betaproteobacteria</taxon>
        <taxon>Burkholderiales</taxon>
        <taxon>Oxalobacteraceae</taxon>
        <taxon>Telluria group</taxon>
        <taxon>Massilia</taxon>
    </lineage>
</organism>
<dbReference type="CDD" id="cd10433">
    <property type="entry name" value="YccA_like"/>
    <property type="match status" value="1"/>
</dbReference>
<evidence type="ECO:0000256" key="4">
    <source>
        <dbReference type="ARBA" id="ARBA00022989"/>
    </source>
</evidence>